<dbReference type="CTD" id="33979"/>
<name>A0A6J2TN82_DROLE</name>
<evidence type="ECO:0000313" key="3">
    <source>
        <dbReference type="RefSeq" id="XP_030376970.1"/>
    </source>
</evidence>
<feature type="region of interest" description="Disordered" evidence="1">
    <location>
        <begin position="372"/>
        <end position="415"/>
    </location>
</feature>
<sequence length="687" mass="76541">MSKRGKFQNTEEWRQKMRERLLRPPPSKPPSETVINMNSDERRYSLQVVEDFKAIAAARKAEREKQDQQKREQEMCEQEKPKMSICDDTMFPMSDDISNEFDGADESFAAYERMCDKTGSDPDSTLFQYLHSEDKEKVLAKVKERSGMMDFSSAKTHEMEVEALRRMLDQVNAHELLDNESPLKGVECSQLEDVEAPSRFWDNTVVGNESVFQPSTETSPVKMVGLMRPSTILEANEADLTAALSETSSSSSFHTALKPAPSTDTIASSCYETAADNSAGSGSNASSNLLNVDDLFYAAIAKAKPPGMSMGEEVELLHDLHISLLDCAGATNETLCDKVDVKVELHASLLDRDGDTNETLCDNADVKEETIIELSSDEEDEKKPEKGEPESSLSQCDFNDNKENEGESEKSVHFNDTMEEMEYFMQKGMEYIAAQAQTQVVTSASKLEPPMLQKQNTFTKSPKPMMQTQAESPVFAKPSTPLSSKNKTPLQAGAIKKQSNEILHFSKPKGKFFETPTSSIPTRRHLELKQPFTHIVSPIRAYMDKSGKAPLMTMFKPTIDAYRSMAFTELEHESRLCSSGAAPINELNFASLNHMNTNLLPKKAYISSEIKHIVDKRTPMPMPSVPKIQKFLDAAVEPSVLRHDGKAKMPTSGAASHIPRRQNLSLADLSLASGDISMYTIKDAQKF</sequence>
<keyword evidence="2" id="KW-1185">Reference proteome</keyword>
<gene>
    <name evidence="3" type="primary">LOC115625888</name>
</gene>
<feature type="region of interest" description="Disordered" evidence="1">
    <location>
        <begin position="60"/>
        <end position="80"/>
    </location>
</feature>
<protein>
    <submittedName>
        <fullName evidence="3">Uncharacterized protein LOC115625888 isoform X1</fullName>
    </submittedName>
</protein>
<dbReference type="RefSeq" id="XP_030376970.1">
    <property type="nucleotide sequence ID" value="XM_030521110.1"/>
</dbReference>
<evidence type="ECO:0000313" key="2">
    <source>
        <dbReference type="Proteomes" id="UP000504634"/>
    </source>
</evidence>
<reference evidence="3" key="1">
    <citation type="submission" date="2025-08" db="UniProtKB">
        <authorList>
            <consortium name="RefSeq"/>
        </authorList>
    </citation>
    <scope>IDENTIFICATION</scope>
    <source>
        <strain evidence="3">11010-0011.00</strain>
        <tissue evidence="3">Whole body</tissue>
    </source>
</reference>
<feature type="compositionally biased region" description="Basic and acidic residues" evidence="1">
    <location>
        <begin position="9"/>
        <end position="22"/>
    </location>
</feature>
<dbReference type="AlphaFoldDB" id="A0A6J2TN82"/>
<feature type="compositionally biased region" description="Basic and acidic residues" evidence="1">
    <location>
        <begin position="399"/>
        <end position="413"/>
    </location>
</feature>
<organism evidence="2 3">
    <name type="scientific">Drosophila lebanonensis</name>
    <name type="common">Fruit fly</name>
    <name type="synonym">Scaptodrosophila lebanonensis</name>
    <dbReference type="NCBI Taxonomy" id="7225"/>
    <lineage>
        <taxon>Eukaryota</taxon>
        <taxon>Metazoa</taxon>
        <taxon>Ecdysozoa</taxon>
        <taxon>Arthropoda</taxon>
        <taxon>Hexapoda</taxon>
        <taxon>Insecta</taxon>
        <taxon>Pterygota</taxon>
        <taxon>Neoptera</taxon>
        <taxon>Endopterygota</taxon>
        <taxon>Diptera</taxon>
        <taxon>Brachycera</taxon>
        <taxon>Muscomorpha</taxon>
        <taxon>Ephydroidea</taxon>
        <taxon>Drosophilidae</taxon>
        <taxon>Scaptodrosophila</taxon>
    </lineage>
</organism>
<evidence type="ECO:0000256" key="1">
    <source>
        <dbReference type="SAM" id="MobiDB-lite"/>
    </source>
</evidence>
<dbReference type="OrthoDB" id="69711at2759"/>
<dbReference type="Proteomes" id="UP000504634">
    <property type="component" value="Unplaced"/>
</dbReference>
<feature type="region of interest" description="Disordered" evidence="1">
    <location>
        <begin position="1"/>
        <end position="39"/>
    </location>
</feature>
<proteinExistence type="predicted"/>
<accession>A0A6J2TN82</accession>
<dbReference type="GeneID" id="115625888"/>